<sequence>MSCAGRIATDVEFTPGDGELSKPFHHIVNEGSKCLSLHSTAAMHIGRLRNLRISWNSFDGYTQHHFNMLSACVFLLECSQFIHAETLTWQRSHRSSPARSSCFSRSIVPPSRASM</sequence>
<evidence type="ECO:0000313" key="3">
    <source>
        <dbReference type="Proteomes" id="UP000054485"/>
    </source>
</evidence>
<dbReference type="Proteomes" id="UP000054485">
    <property type="component" value="Unassembled WGS sequence"/>
</dbReference>
<reference evidence="3" key="2">
    <citation type="submission" date="2015-01" db="EMBL/GenBank/DDBJ databases">
        <title>Evolutionary Origins and Diversification of the Mycorrhizal Mutualists.</title>
        <authorList>
            <consortium name="DOE Joint Genome Institute"/>
            <consortium name="Mycorrhizal Genomics Consortium"/>
            <person name="Kohler A."/>
            <person name="Kuo A."/>
            <person name="Nagy L.G."/>
            <person name="Floudas D."/>
            <person name="Copeland A."/>
            <person name="Barry K.W."/>
            <person name="Cichocki N."/>
            <person name="Veneault-Fourrey C."/>
            <person name="LaButti K."/>
            <person name="Lindquist E.A."/>
            <person name="Lipzen A."/>
            <person name="Lundell T."/>
            <person name="Morin E."/>
            <person name="Murat C."/>
            <person name="Riley R."/>
            <person name="Ohm R."/>
            <person name="Sun H."/>
            <person name="Tunlid A."/>
            <person name="Henrissat B."/>
            <person name="Grigoriev I.V."/>
            <person name="Hibbett D.S."/>
            <person name="Martin F."/>
        </authorList>
    </citation>
    <scope>NUCLEOTIDE SEQUENCE [LARGE SCALE GENOMIC DNA]</scope>
    <source>
        <strain evidence="3">UH-Slu-Lm8-n1</strain>
    </source>
</reference>
<reference evidence="2 3" key="1">
    <citation type="submission" date="2014-04" db="EMBL/GenBank/DDBJ databases">
        <authorList>
            <consortium name="DOE Joint Genome Institute"/>
            <person name="Kuo A."/>
            <person name="Ruytinx J."/>
            <person name="Rineau F."/>
            <person name="Colpaert J."/>
            <person name="Kohler A."/>
            <person name="Nagy L.G."/>
            <person name="Floudas D."/>
            <person name="Copeland A."/>
            <person name="Barry K.W."/>
            <person name="Cichocki N."/>
            <person name="Veneault-Fourrey C."/>
            <person name="LaButti K."/>
            <person name="Lindquist E.A."/>
            <person name="Lipzen A."/>
            <person name="Lundell T."/>
            <person name="Morin E."/>
            <person name="Murat C."/>
            <person name="Sun H."/>
            <person name="Tunlid A."/>
            <person name="Henrissat B."/>
            <person name="Grigoriev I.V."/>
            <person name="Hibbett D.S."/>
            <person name="Martin F."/>
            <person name="Nordberg H.P."/>
            <person name="Cantor M.N."/>
            <person name="Hua S.X."/>
        </authorList>
    </citation>
    <scope>NUCLEOTIDE SEQUENCE [LARGE SCALE GENOMIC DNA]</scope>
    <source>
        <strain evidence="2 3">UH-Slu-Lm8-n1</strain>
    </source>
</reference>
<dbReference type="InParanoid" id="A0A0D0A9G9"/>
<name>A0A0D0A9G9_9AGAM</name>
<gene>
    <name evidence="2" type="ORF">CY34DRAFT_358608</name>
</gene>
<evidence type="ECO:0000313" key="2">
    <source>
        <dbReference type="EMBL" id="KIK46855.1"/>
    </source>
</evidence>
<keyword evidence="3" id="KW-1185">Reference proteome</keyword>
<dbReference type="AlphaFoldDB" id="A0A0D0A9G9"/>
<protein>
    <submittedName>
        <fullName evidence="2">Uncharacterized protein</fullName>
    </submittedName>
</protein>
<dbReference type="EMBL" id="KN835154">
    <property type="protein sequence ID" value="KIK46855.1"/>
    <property type="molecule type" value="Genomic_DNA"/>
</dbReference>
<evidence type="ECO:0000256" key="1">
    <source>
        <dbReference type="SAM" id="MobiDB-lite"/>
    </source>
</evidence>
<dbReference type="HOGENOM" id="CLU_2110574_0_0_1"/>
<organism evidence="2 3">
    <name type="scientific">Suillus luteus UH-Slu-Lm8-n1</name>
    <dbReference type="NCBI Taxonomy" id="930992"/>
    <lineage>
        <taxon>Eukaryota</taxon>
        <taxon>Fungi</taxon>
        <taxon>Dikarya</taxon>
        <taxon>Basidiomycota</taxon>
        <taxon>Agaricomycotina</taxon>
        <taxon>Agaricomycetes</taxon>
        <taxon>Agaricomycetidae</taxon>
        <taxon>Boletales</taxon>
        <taxon>Suillineae</taxon>
        <taxon>Suillaceae</taxon>
        <taxon>Suillus</taxon>
    </lineage>
</organism>
<accession>A0A0D0A9G9</accession>
<feature type="region of interest" description="Disordered" evidence="1">
    <location>
        <begin position="93"/>
        <end position="115"/>
    </location>
</feature>
<feature type="compositionally biased region" description="Low complexity" evidence="1">
    <location>
        <begin position="97"/>
        <end position="106"/>
    </location>
</feature>
<proteinExistence type="predicted"/>